<accession>A0A061AM46</accession>
<organism evidence="2">
    <name type="scientific">Rhodotorula toruloides</name>
    <name type="common">Yeast</name>
    <name type="synonym">Rhodosporidium toruloides</name>
    <dbReference type="NCBI Taxonomy" id="5286"/>
    <lineage>
        <taxon>Eukaryota</taxon>
        <taxon>Fungi</taxon>
        <taxon>Dikarya</taxon>
        <taxon>Basidiomycota</taxon>
        <taxon>Pucciniomycotina</taxon>
        <taxon>Microbotryomycetes</taxon>
        <taxon>Sporidiobolales</taxon>
        <taxon>Sporidiobolaceae</taxon>
        <taxon>Rhodotorula</taxon>
    </lineage>
</organism>
<sequence length="301" mass="33416">MLLLDKLLSPTLRPSSPRFFISSLRTASRVNGVQRTQLLAVPARYDQHLTHARGTLNPTSAVKPVWAAARLAHFSTFPFPVRQIRTVTPLCAKKGFAVHTKEPIHVMGRADLQRTVRLAVETAFAPVEARLQARLDSHDRQLEEQDQQMKEVQDAIWMPEHYLVSGKVLALVVLKRALKTEVLLQSSYDQLVKRVKRRPLTKFPLKLPKSASPAENTRFKTFRLGVDTANMIAAAEALATRPPGLSRCSNRFAHLLLGPATLKATVKRGLLAAGLVADKAETAAEEAKQVYLQEARISEDA</sequence>
<protein>
    <submittedName>
        <fullName evidence="2">RHTO0S01e07250g1_1</fullName>
    </submittedName>
</protein>
<proteinExistence type="predicted"/>
<name>A0A061AM46_RHOTO</name>
<reference evidence="2" key="1">
    <citation type="journal article" date="2014" name="Genome Announc.">
        <title>Draft genome sequence of Rhodosporidium toruloides CECT1137, an oleaginous yeast of biotechnological interest.</title>
        <authorList>
            <person name="Morin N."/>
            <person name="Calcas X."/>
            <person name="Devillers H."/>
            <person name="Durrens P."/>
            <person name="Sherman D.J."/>
            <person name="Nicaud J.-M."/>
            <person name="Neuveglise C."/>
        </authorList>
    </citation>
    <scope>NUCLEOTIDE SEQUENCE</scope>
    <source>
        <strain evidence="2">CECT1137</strain>
    </source>
</reference>
<evidence type="ECO:0000313" key="2">
    <source>
        <dbReference type="EMBL" id="CDR35794.1"/>
    </source>
</evidence>
<gene>
    <name evidence="2" type="ORF">RHTO0S_01e07250g</name>
</gene>
<feature type="coiled-coil region" evidence="1">
    <location>
        <begin position="128"/>
        <end position="155"/>
    </location>
</feature>
<keyword evidence="1" id="KW-0175">Coiled coil</keyword>
<dbReference type="EMBL" id="LK052936">
    <property type="protein sequence ID" value="CDR35794.1"/>
    <property type="molecule type" value="Genomic_DNA"/>
</dbReference>
<dbReference type="OrthoDB" id="10647617at2759"/>
<dbReference type="AlphaFoldDB" id="A0A061AM46"/>
<evidence type="ECO:0000256" key="1">
    <source>
        <dbReference type="SAM" id="Coils"/>
    </source>
</evidence>